<organism evidence="2 3">
    <name type="scientific">Actinoplanes subglobosus</name>
    <dbReference type="NCBI Taxonomy" id="1547892"/>
    <lineage>
        <taxon>Bacteria</taxon>
        <taxon>Bacillati</taxon>
        <taxon>Actinomycetota</taxon>
        <taxon>Actinomycetes</taxon>
        <taxon>Micromonosporales</taxon>
        <taxon>Micromonosporaceae</taxon>
        <taxon>Actinoplanes</taxon>
    </lineage>
</organism>
<sequence>MFHSVVTGTALLASLAATAAVPSSSVVSAPPPGKVTVKVVSANGSGCPRGSTTVSASPGNRSFTITYRRFTAASGPGVAAIGFRKNCQLALDVSGPRGWTWAISRIGSSGSAGLRRGASGMQVSSFYWAGDPRTVRVEHKFAGPLDGRWERSRKIAKKSLRYMPCGQRRYLNVNLELRVTPGSATGRNSLTMDSTSGSVFEVVWRKC</sequence>
<name>A0ABV8J5I7_9ACTN</name>
<keyword evidence="1" id="KW-0732">Signal</keyword>
<accession>A0ABV8J5I7</accession>
<dbReference type="PANTHER" id="PTHR38847">
    <property type="match status" value="1"/>
</dbReference>
<dbReference type="PANTHER" id="PTHR38847:SF1">
    <property type="entry name" value="PSEUDOURIDINE SYNTHASE RSUA_RLUA-LIKE DOMAIN-CONTAINING PROTEIN"/>
    <property type="match status" value="1"/>
</dbReference>
<dbReference type="Proteomes" id="UP001595867">
    <property type="component" value="Unassembled WGS sequence"/>
</dbReference>
<reference evidence="3" key="1">
    <citation type="journal article" date="2019" name="Int. J. Syst. Evol. Microbiol.">
        <title>The Global Catalogue of Microorganisms (GCM) 10K type strain sequencing project: providing services to taxonomists for standard genome sequencing and annotation.</title>
        <authorList>
            <consortium name="The Broad Institute Genomics Platform"/>
            <consortium name="The Broad Institute Genome Sequencing Center for Infectious Disease"/>
            <person name="Wu L."/>
            <person name="Ma J."/>
        </authorList>
    </citation>
    <scope>NUCLEOTIDE SEQUENCE [LARGE SCALE GENOMIC DNA]</scope>
    <source>
        <strain evidence="3">TBRC 5832</strain>
    </source>
</reference>
<gene>
    <name evidence="2" type="ORF">ACFO0C_35605</name>
</gene>
<protein>
    <submittedName>
        <fullName evidence="2">DUF4360 domain-containing protein</fullName>
    </submittedName>
</protein>
<evidence type="ECO:0000313" key="2">
    <source>
        <dbReference type="EMBL" id="MFC4070287.1"/>
    </source>
</evidence>
<keyword evidence="3" id="KW-1185">Reference proteome</keyword>
<evidence type="ECO:0000313" key="3">
    <source>
        <dbReference type="Proteomes" id="UP001595867"/>
    </source>
</evidence>
<dbReference type="Pfam" id="PF14273">
    <property type="entry name" value="DUF4360"/>
    <property type="match status" value="1"/>
</dbReference>
<dbReference type="EMBL" id="JBHSBL010000024">
    <property type="protein sequence ID" value="MFC4070287.1"/>
    <property type="molecule type" value="Genomic_DNA"/>
</dbReference>
<dbReference type="RefSeq" id="WP_378071171.1">
    <property type="nucleotide sequence ID" value="NZ_JBHSBL010000024.1"/>
</dbReference>
<feature type="signal peptide" evidence="1">
    <location>
        <begin position="1"/>
        <end position="19"/>
    </location>
</feature>
<proteinExistence type="predicted"/>
<dbReference type="InterPro" id="IPR025649">
    <property type="entry name" value="DUF4360"/>
</dbReference>
<evidence type="ECO:0000256" key="1">
    <source>
        <dbReference type="SAM" id="SignalP"/>
    </source>
</evidence>
<feature type="chain" id="PRO_5047224697" evidence="1">
    <location>
        <begin position="20"/>
        <end position="207"/>
    </location>
</feature>
<comment type="caution">
    <text evidence="2">The sequence shown here is derived from an EMBL/GenBank/DDBJ whole genome shotgun (WGS) entry which is preliminary data.</text>
</comment>